<keyword evidence="2 4" id="KW-0663">Pyridoxal phosphate</keyword>
<evidence type="ECO:0000256" key="3">
    <source>
        <dbReference type="ARBA" id="ARBA00023235"/>
    </source>
</evidence>
<dbReference type="InterPro" id="IPR009006">
    <property type="entry name" value="Ala_racemase/Decarboxylase_C"/>
</dbReference>
<comment type="catalytic activity">
    <reaction evidence="4">
        <text>L-alanine = D-alanine</text>
        <dbReference type="Rhea" id="RHEA:20249"/>
        <dbReference type="ChEBI" id="CHEBI:57416"/>
        <dbReference type="ChEBI" id="CHEBI:57972"/>
        <dbReference type="EC" id="5.1.1.1"/>
    </reaction>
</comment>
<dbReference type="GO" id="GO:0005829">
    <property type="term" value="C:cytosol"/>
    <property type="evidence" value="ECO:0007669"/>
    <property type="project" value="TreeGrafter"/>
</dbReference>
<dbReference type="InterPro" id="IPR000821">
    <property type="entry name" value="Ala_racemase"/>
</dbReference>
<dbReference type="STRING" id="381751.SAMN05444391_0876"/>
<dbReference type="InterPro" id="IPR001608">
    <property type="entry name" value="Ala_racemase_N"/>
</dbReference>
<dbReference type="HAMAP" id="MF_01201">
    <property type="entry name" value="Ala_racemase"/>
    <property type="match status" value="1"/>
</dbReference>
<evidence type="ECO:0000313" key="8">
    <source>
        <dbReference type="EMBL" id="SHK39635.1"/>
    </source>
</evidence>
<dbReference type="OrthoDB" id="9813814at2"/>
<dbReference type="PANTHER" id="PTHR30511">
    <property type="entry name" value="ALANINE RACEMASE"/>
    <property type="match status" value="1"/>
</dbReference>
<comment type="cofactor">
    <cofactor evidence="1 4 5">
        <name>pyridoxal 5'-phosphate</name>
        <dbReference type="ChEBI" id="CHEBI:597326"/>
    </cofactor>
</comment>
<dbReference type="CDD" id="cd00430">
    <property type="entry name" value="PLPDE_III_AR"/>
    <property type="match status" value="1"/>
</dbReference>
<dbReference type="SMART" id="SM01005">
    <property type="entry name" value="Ala_racemase_C"/>
    <property type="match status" value="1"/>
</dbReference>
<dbReference type="GO" id="GO:0030170">
    <property type="term" value="F:pyridoxal phosphate binding"/>
    <property type="evidence" value="ECO:0007669"/>
    <property type="project" value="UniProtKB-UniRule"/>
</dbReference>
<dbReference type="EC" id="5.1.1.1" evidence="4"/>
<keyword evidence="3 4" id="KW-0413">Isomerase</keyword>
<name>A0A1M6S4K6_9AQUI</name>
<dbReference type="GO" id="GO:0008784">
    <property type="term" value="F:alanine racemase activity"/>
    <property type="evidence" value="ECO:0007669"/>
    <property type="project" value="UniProtKB-UniRule"/>
</dbReference>
<comment type="pathway">
    <text evidence="4">Amino-acid biosynthesis; D-alanine biosynthesis; D-alanine from L-alanine: step 1/1.</text>
</comment>
<feature type="domain" description="Alanine racemase C-terminal" evidence="7">
    <location>
        <begin position="215"/>
        <end position="338"/>
    </location>
</feature>
<evidence type="ECO:0000256" key="6">
    <source>
        <dbReference type="PIRSR" id="PIRSR600821-52"/>
    </source>
</evidence>
<evidence type="ECO:0000256" key="2">
    <source>
        <dbReference type="ARBA" id="ARBA00022898"/>
    </source>
</evidence>
<dbReference type="GO" id="GO:0030632">
    <property type="term" value="P:D-alanine biosynthetic process"/>
    <property type="evidence" value="ECO:0007669"/>
    <property type="project" value="UniProtKB-UniRule"/>
</dbReference>
<evidence type="ECO:0000313" key="9">
    <source>
        <dbReference type="Proteomes" id="UP000189810"/>
    </source>
</evidence>
<accession>A0A1M6S4K6</accession>
<dbReference type="AlphaFoldDB" id="A0A1M6S4K6"/>
<dbReference type="NCBIfam" id="TIGR00492">
    <property type="entry name" value="alr"/>
    <property type="match status" value="1"/>
</dbReference>
<dbReference type="PANTHER" id="PTHR30511:SF0">
    <property type="entry name" value="ALANINE RACEMASE, CATABOLIC-RELATED"/>
    <property type="match status" value="1"/>
</dbReference>
<dbReference type="RefSeq" id="WP_079654009.1">
    <property type="nucleotide sequence ID" value="NZ_LT670846.1"/>
</dbReference>
<dbReference type="Gene3D" id="3.20.20.10">
    <property type="entry name" value="Alanine racemase"/>
    <property type="match status" value="1"/>
</dbReference>
<evidence type="ECO:0000259" key="7">
    <source>
        <dbReference type="SMART" id="SM01005"/>
    </source>
</evidence>
<feature type="modified residue" description="N6-(pyridoxal phosphate)lysine" evidence="4 5">
    <location>
        <position position="33"/>
    </location>
</feature>
<gene>
    <name evidence="8" type="ORF">SAMN05444391_0876</name>
</gene>
<dbReference type="Gene3D" id="2.40.37.10">
    <property type="entry name" value="Lyase, Ornithine Decarboxylase, Chain A, domain 1"/>
    <property type="match status" value="1"/>
</dbReference>
<organism evidence="8 9">
    <name type="scientific">Thermocrinis minervae</name>
    <dbReference type="NCBI Taxonomy" id="381751"/>
    <lineage>
        <taxon>Bacteria</taxon>
        <taxon>Pseudomonadati</taxon>
        <taxon>Aquificota</taxon>
        <taxon>Aquificia</taxon>
        <taxon>Aquificales</taxon>
        <taxon>Aquificaceae</taxon>
        <taxon>Thermocrinis</taxon>
    </lineage>
</organism>
<dbReference type="Pfam" id="PF00842">
    <property type="entry name" value="Ala_racemase_C"/>
    <property type="match status" value="1"/>
</dbReference>
<dbReference type="UniPathway" id="UPA00042">
    <property type="reaction ID" value="UER00497"/>
</dbReference>
<comment type="function">
    <text evidence="4">Catalyzes the interconversion of L-alanine and D-alanine. May also act on other amino acids.</text>
</comment>
<dbReference type="Proteomes" id="UP000189810">
    <property type="component" value="Chromosome I"/>
</dbReference>
<proteinExistence type="inferred from homology"/>
<feature type="binding site" evidence="4 6">
    <location>
        <position position="126"/>
    </location>
    <ligand>
        <name>substrate</name>
    </ligand>
</feature>
<evidence type="ECO:0000256" key="5">
    <source>
        <dbReference type="PIRSR" id="PIRSR600821-50"/>
    </source>
</evidence>
<dbReference type="InterPro" id="IPR011079">
    <property type="entry name" value="Ala_racemase_C"/>
</dbReference>
<dbReference type="EMBL" id="LT670846">
    <property type="protein sequence ID" value="SHK39635.1"/>
    <property type="molecule type" value="Genomic_DNA"/>
</dbReference>
<comment type="similarity">
    <text evidence="4">Belongs to the alanine racemase family.</text>
</comment>
<feature type="active site" description="Proton acceptor; specific for L-alanine" evidence="4">
    <location>
        <position position="236"/>
    </location>
</feature>
<dbReference type="InterPro" id="IPR029066">
    <property type="entry name" value="PLP-binding_barrel"/>
</dbReference>
<keyword evidence="9" id="KW-1185">Reference proteome</keyword>
<reference evidence="8 9" key="1">
    <citation type="submission" date="2016-11" db="EMBL/GenBank/DDBJ databases">
        <authorList>
            <person name="Jaros S."/>
            <person name="Januszkiewicz K."/>
            <person name="Wedrychowicz H."/>
        </authorList>
    </citation>
    <scope>NUCLEOTIDE SEQUENCE [LARGE SCALE GENOMIC DNA]</scope>
    <source>
        <strain evidence="8 9">DSM 19557</strain>
    </source>
</reference>
<evidence type="ECO:0000256" key="4">
    <source>
        <dbReference type="HAMAP-Rule" id="MF_01201"/>
    </source>
</evidence>
<dbReference type="PRINTS" id="PR00992">
    <property type="entry name" value="ALARACEMASE"/>
</dbReference>
<dbReference type="SUPFAM" id="SSF50621">
    <property type="entry name" value="Alanine racemase C-terminal domain-like"/>
    <property type="match status" value="1"/>
</dbReference>
<dbReference type="Pfam" id="PF01168">
    <property type="entry name" value="Ala_racemase_N"/>
    <property type="match status" value="1"/>
</dbReference>
<evidence type="ECO:0000256" key="1">
    <source>
        <dbReference type="ARBA" id="ARBA00001933"/>
    </source>
</evidence>
<sequence length="347" mass="38784">MSRAVLEISKEAIRHNARALSSYSGKKVIAVIKANGYGVGAVQMASILEDMPEVEGYAVACVEEGIELRKEGFRKKILVLGGVLKGEEKAFLEYELTPVISHAEHLKAIESVPIKFQLKYDTGMGRLGFFKDIVHDPRVEGILTHLSSPLDKDFSLAQIVCFERIIKHYPKLPYVHLESSAGVVYKVPWTTHIRIGLALHGEKPFPGYPIELKRALTLKARILSVKELPKGFPVSYSRTYITDKPKKVGVVAFGYADGLHKVLSNIAHLYYKGKPVKILGNITMDMTMVDLDGTDAKVGDWVHIVCEQQSFTDLARLAGTIPYELMCNLSNRIRRVLLDEERILNQL</sequence>
<feature type="binding site" evidence="4 6">
    <location>
        <position position="284"/>
    </location>
    <ligand>
        <name>substrate</name>
    </ligand>
</feature>
<dbReference type="SUPFAM" id="SSF51419">
    <property type="entry name" value="PLP-binding barrel"/>
    <property type="match status" value="1"/>
</dbReference>
<protein>
    <recommendedName>
        <fullName evidence="4">Alanine racemase</fullName>
        <ecNumber evidence="4">5.1.1.1</ecNumber>
    </recommendedName>
</protein>
<feature type="active site" description="Proton acceptor; specific for D-alanine" evidence="4">
    <location>
        <position position="33"/>
    </location>
</feature>